<feature type="compositionally biased region" description="Polar residues" evidence="1">
    <location>
        <begin position="1"/>
        <end position="15"/>
    </location>
</feature>
<evidence type="ECO:0000256" key="1">
    <source>
        <dbReference type="SAM" id="MobiDB-lite"/>
    </source>
</evidence>
<proteinExistence type="predicted"/>
<dbReference type="EMBL" id="LR798255">
    <property type="protein sequence ID" value="CAB5218083.1"/>
    <property type="molecule type" value="Genomic_DNA"/>
</dbReference>
<accession>A0A6J7WRV8</accession>
<gene>
    <name evidence="2" type="ORF">UFOVP203_50</name>
</gene>
<name>A0A6J7WRV8_9CAUD</name>
<feature type="compositionally biased region" description="Basic residues" evidence="1">
    <location>
        <begin position="16"/>
        <end position="35"/>
    </location>
</feature>
<sequence>MAKVKTGSSQKTNFGSRKRGSAKKSYNKHSPKPKKYIGQGR</sequence>
<reference evidence="2" key="1">
    <citation type="submission" date="2020-05" db="EMBL/GenBank/DDBJ databases">
        <authorList>
            <person name="Chiriac C."/>
            <person name="Salcher M."/>
            <person name="Ghai R."/>
            <person name="Kavagutti S V."/>
        </authorList>
    </citation>
    <scope>NUCLEOTIDE SEQUENCE</scope>
</reference>
<protein>
    <submittedName>
        <fullName evidence="2">Uncharacterized protein</fullName>
    </submittedName>
</protein>
<feature type="region of interest" description="Disordered" evidence="1">
    <location>
        <begin position="1"/>
        <end position="41"/>
    </location>
</feature>
<organism evidence="2">
    <name type="scientific">uncultured Caudovirales phage</name>
    <dbReference type="NCBI Taxonomy" id="2100421"/>
    <lineage>
        <taxon>Viruses</taxon>
        <taxon>Duplodnaviria</taxon>
        <taxon>Heunggongvirae</taxon>
        <taxon>Uroviricota</taxon>
        <taxon>Caudoviricetes</taxon>
        <taxon>Peduoviridae</taxon>
        <taxon>Maltschvirus</taxon>
        <taxon>Maltschvirus maltsch</taxon>
    </lineage>
</organism>
<evidence type="ECO:0000313" key="2">
    <source>
        <dbReference type="EMBL" id="CAB5218083.1"/>
    </source>
</evidence>